<dbReference type="InterPro" id="IPR012340">
    <property type="entry name" value="NA-bd_OB-fold"/>
</dbReference>
<dbReference type="GO" id="GO:0140359">
    <property type="term" value="F:ABC-type transporter activity"/>
    <property type="evidence" value="ECO:0007669"/>
    <property type="project" value="InterPro"/>
</dbReference>
<name>A0A2M8QCI9_9CHLR</name>
<dbReference type="Gene3D" id="2.40.50.100">
    <property type="match status" value="1"/>
</dbReference>
<proteinExistence type="predicted"/>
<organism evidence="5 6">
    <name type="scientific">Candidatus Thermofonsia Clade 3 bacterium</name>
    <dbReference type="NCBI Taxonomy" id="2364212"/>
    <lineage>
        <taxon>Bacteria</taxon>
        <taxon>Bacillati</taxon>
        <taxon>Chloroflexota</taxon>
        <taxon>Candidatus Thermofontia</taxon>
        <taxon>Candidatus Thermofonsia Clade 3</taxon>
    </lineage>
</organism>
<dbReference type="InterPro" id="IPR017871">
    <property type="entry name" value="ABC_transporter-like_CS"/>
</dbReference>
<dbReference type="InterPro" id="IPR047641">
    <property type="entry name" value="ABC_transpr_MalK/UgpC-like"/>
</dbReference>
<dbReference type="PANTHER" id="PTHR43875:SF1">
    <property type="entry name" value="OSMOPROTECTIVE COMPOUNDS UPTAKE ATP-BINDING PROTEIN GGTA"/>
    <property type="match status" value="1"/>
</dbReference>
<evidence type="ECO:0000313" key="6">
    <source>
        <dbReference type="Proteomes" id="UP000230790"/>
    </source>
</evidence>
<dbReference type="InterPro" id="IPR013611">
    <property type="entry name" value="Transp-assoc_OB_typ2"/>
</dbReference>
<dbReference type="GO" id="GO:0016887">
    <property type="term" value="F:ATP hydrolysis activity"/>
    <property type="evidence" value="ECO:0007669"/>
    <property type="project" value="InterPro"/>
</dbReference>
<keyword evidence="2" id="KW-0547">Nucleotide-binding</keyword>
<dbReference type="InterPro" id="IPR008995">
    <property type="entry name" value="Mo/tungstate-bd_C_term_dom"/>
</dbReference>
<dbReference type="InterPro" id="IPR003439">
    <property type="entry name" value="ABC_transporter-like_ATP-bd"/>
</dbReference>
<dbReference type="InterPro" id="IPR027417">
    <property type="entry name" value="P-loop_NTPase"/>
</dbReference>
<dbReference type="AlphaFoldDB" id="A0A2M8QCI9"/>
<comment type="caution">
    <text evidence="5">The sequence shown here is derived from an EMBL/GenBank/DDBJ whole genome shotgun (WGS) entry which is preliminary data.</text>
</comment>
<dbReference type="CDD" id="cd03301">
    <property type="entry name" value="ABC_MalK_N"/>
    <property type="match status" value="1"/>
</dbReference>
<dbReference type="Gene3D" id="2.40.50.140">
    <property type="entry name" value="Nucleic acid-binding proteins"/>
    <property type="match status" value="1"/>
</dbReference>
<dbReference type="SUPFAM" id="SSF50331">
    <property type="entry name" value="MOP-like"/>
    <property type="match status" value="1"/>
</dbReference>
<keyword evidence="3 5" id="KW-0067">ATP-binding</keyword>
<dbReference type="GO" id="GO:0055052">
    <property type="term" value="C:ATP-binding cassette (ABC) transporter complex, substrate-binding subunit-containing"/>
    <property type="evidence" value="ECO:0007669"/>
    <property type="project" value="TreeGrafter"/>
</dbReference>
<dbReference type="PROSITE" id="PS00211">
    <property type="entry name" value="ABC_TRANSPORTER_1"/>
    <property type="match status" value="1"/>
</dbReference>
<dbReference type="FunFam" id="3.40.50.300:FF:000042">
    <property type="entry name" value="Maltose/maltodextrin ABC transporter, ATP-binding protein"/>
    <property type="match status" value="1"/>
</dbReference>
<dbReference type="GO" id="GO:0005524">
    <property type="term" value="F:ATP binding"/>
    <property type="evidence" value="ECO:0007669"/>
    <property type="project" value="UniProtKB-KW"/>
</dbReference>
<evidence type="ECO:0000259" key="4">
    <source>
        <dbReference type="PROSITE" id="PS50893"/>
    </source>
</evidence>
<keyword evidence="1" id="KW-0813">Transport</keyword>
<dbReference type="Pfam" id="PF00005">
    <property type="entry name" value="ABC_tran"/>
    <property type="match status" value="1"/>
</dbReference>
<dbReference type="InterPro" id="IPR003593">
    <property type="entry name" value="AAA+_ATPase"/>
</dbReference>
<dbReference type="SUPFAM" id="SSF52540">
    <property type="entry name" value="P-loop containing nucleoside triphosphate hydrolases"/>
    <property type="match status" value="1"/>
</dbReference>
<dbReference type="Proteomes" id="UP000230790">
    <property type="component" value="Unassembled WGS sequence"/>
</dbReference>
<sequence length="355" mass="39506">MATVELSHITKRFGSVTALNDVSFTVKDGEFFVLLGQTGAGKTTTLRVIAGLEKQDAGEVLFDGVPVNDVTPAERDTAFVFQYYSLYPTMSVYDNLAFPLRAPGRNLSEAEIKQRVHEAAERVRITHLLQRSTRNLSGGEMQRVALGRALVRRPKIFLMDEPLSNLDAKLREALRIELNRLQREAHSTTLFVTHDQIEAMTLADRVGVLREGVLVQVGTPREIYDFPATTFVAKLVGVPRINLYNAARADGMIRVPDSTIQLPAPMHVGLPESFTLGFRPEDVQITPDGDLSGQITLLEPLGVETIVHIRSGRQSLLSTVSGIADFSIGSEVRYRIVRERLHFFDRKTGRRLSLN</sequence>
<accession>A0A2M8QCI9</accession>
<dbReference type="GO" id="GO:0008643">
    <property type="term" value="P:carbohydrate transport"/>
    <property type="evidence" value="ECO:0007669"/>
    <property type="project" value="InterPro"/>
</dbReference>
<reference evidence="5 6" key="1">
    <citation type="submission" date="2017-11" db="EMBL/GenBank/DDBJ databases">
        <title>Evolution of Phototrophy in the Chloroflexi Phylum Driven by Horizontal Gene Transfer.</title>
        <authorList>
            <person name="Ward L.M."/>
            <person name="Hemp J."/>
            <person name="Shih P.M."/>
            <person name="Mcglynn S.E."/>
            <person name="Fischer W."/>
        </authorList>
    </citation>
    <scope>NUCLEOTIDE SEQUENCE [LARGE SCALE GENOMIC DNA]</scope>
    <source>
        <strain evidence="5">JP3_7</strain>
    </source>
</reference>
<gene>
    <name evidence="5" type="ORF">CUN48_08225</name>
</gene>
<evidence type="ECO:0000256" key="1">
    <source>
        <dbReference type="ARBA" id="ARBA00022448"/>
    </source>
</evidence>
<dbReference type="Pfam" id="PF08402">
    <property type="entry name" value="TOBE_2"/>
    <property type="match status" value="1"/>
</dbReference>
<dbReference type="Gene3D" id="3.40.50.300">
    <property type="entry name" value="P-loop containing nucleotide triphosphate hydrolases"/>
    <property type="match status" value="1"/>
</dbReference>
<evidence type="ECO:0000313" key="5">
    <source>
        <dbReference type="EMBL" id="PJF47523.1"/>
    </source>
</evidence>
<protein>
    <submittedName>
        <fullName evidence="5">Glycerol-3-phosphate ABC transporter ATP-binding protein</fullName>
    </submittedName>
</protein>
<dbReference type="PANTHER" id="PTHR43875">
    <property type="entry name" value="MALTODEXTRIN IMPORT ATP-BINDING PROTEIN MSMX"/>
    <property type="match status" value="1"/>
</dbReference>
<dbReference type="EMBL" id="PGTN01000045">
    <property type="protein sequence ID" value="PJF47523.1"/>
    <property type="molecule type" value="Genomic_DNA"/>
</dbReference>
<evidence type="ECO:0000256" key="3">
    <source>
        <dbReference type="ARBA" id="ARBA00022840"/>
    </source>
</evidence>
<dbReference type="SMART" id="SM00382">
    <property type="entry name" value="AAA"/>
    <property type="match status" value="1"/>
</dbReference>
<dbReference type="InterPro" id="IPR015855">
    <property type="entry name" value="ABC_transpr_MalK-like"/>
</dbReference>
<feature type="domain" description="ABC transporter" evidence="4">
    <location>
        <begin position="4"/>
        <end position="236"/>
    </location>
</feature>
<dbReference type="PROSITE" id="PS50893">
    <property type="entry name" value="ABC_TRANSPORTER_2"/>
    <property type="match status" value="1"/>
</dbReference>
<evidence type="ECO:0000256" key="2">
    <source>
        <dbReference type="ARBA" id="ARBA00022741"/>
    </source>
</evidence>